<comment type="similarity">
    <text evidence="1">Belongs to the FGGY kinase family.</text>
</comment>
<evidence type="ECO:0000313" key="7">
    <source>
        <dbReference type="EMBL" id="AHF16934.1"/>
    </source>
</evidence>
<evidence type="ECO:0000259" key="4">
    <source>
        <dbReference type="Pfam" id="PF00370"/>
    </source>
</evidence>
<dbReference type="CDD" id="cd07772">
    <property type="entry name" value="ASKHA_NBD_FGGY_NaCK-like"/>
    <property type="match status" value="1"/>
</dbReference>
<evidence type="ECO:0000313" key="8">
    <source>
        <dbReference type="Proteomes" id="UP000003586"/>
    </source>
</evidence>
<dbReference type="Proteomes" id="UP000003586">
    <property type="component" value="Chromosome"/>
</dbReference>
<feature type="domain" description="Carbohydrate kinase FGGY C-terminal" evidence="5">
    <location>
        <begin position="366"/>
        <end position="420"/>
    </location>
</feature>
<accession>W0F648</accession>
<dbReference type="InterPro" id="IPR018485">
    <property type="entry name" value="FGGY_C"/>
</dbReference>
<reference evidence="7 8" key="1">
    <citation type="submission" date="2013-12" db="EMBL/GenBank/DDBJ databases">
        <authorList>
            <consortium name="DOE Joint Genome Institute"/>
            <person name="Eisen J."/>
            <person name="Huntemann M."/>
            <person name="Han J."/>
            <person name="Chen A."/>
            <person name="Kyrpides N."/>
            <person name="Mavromatis K."/>
            <person name="Markowitz V."/>
            <person name="Palaniappan K."/>
            <person name="Ivanova N."/>
            <person name="Schaumberg A."/>
            <person name="Pati A."/>
            <person name="Liolios K."/>
            <person name="Nordberg H.P."/>
            <person name="Cantor M.N."/>
            <person name="Hua S.X."/>
            <person name="Woyke T."/>
        </authorList>
    </citation>
    <scope>NUCLEOTIDE SEQUENCE [LARGE SCALE GENOMIC DNA]</scope>
    <source>
        <strain evidence="8">DSM 19437</strain>
    </source>
</reference>
<protein>
    <submittedName>
        <fullName evidence="7">Carbohydrate kinase</fullName>
    </submittedName>
</protein>
<evidence type="ECO:0000256" key="3">
    <source>
        <dbReference type="ARBA" id="ARBA00022777"/>
    </source>
</evidence>
<keyword evidence="3 7" id="KW-0418">Kinase</keyword>
<dbReference type="Pfam" id="PF21546">
    <property type="entry name" value="FGGY_C_2"/>
    <property type="match status" value="1"/>
</dbReference>
<dbReference type="InterPro" id="IPR043129">
    <property type="entry name" value="ATPase_NBD"/>
</dbReference>
<dbReference type="Gene3D" id="3.30.420.40">
    <property type="match status" value="2"/>
</dbReference>
<feature type="domain" description="Carbohydrate kinase FGGY C-terminal" evidence="6">
    <location>
        <begin position="247"/>
        <end position="312"/>
    </location>
</feature>
<dbReference type="SUPFAM" id="SSF53067">
    <property type="entry name" value="Actin-like ATPase domain"/>
    <property type="match status" value="2"/>
</dbReference>
<gene>
    <name evidence="7" type="ORF">NIASO_20555</name>
</gene>
<dbReference type="GO" id="GO:0005829">
    <property type="term" value="C:cytosol"/>
    <property type="evidence" value="ECO:0007669"/>
    <property type="project" value="TreeGrafter"/>
</dbReference>
<dbReference type="GO" id="GO:0004856">
    <property type="term" value="F:D-xylulokinase activity"/>
    <property type="evidence" value="ECO:0007669"/>
    <property type="project" value="TreeGrafter"/>
</dbReference>
<dbReference type="AlphaFoldDB" id="W0F648"/>
<dbReference type="RefSeq" id="WP_008582561.1">
    <property type="nucleotide sequence ID" value="NZ_CP007035.1"/>
</dbReference>
<evidence type="ECO:0000259" key="6">
    <source>
        <dbReference type="Pfam" id="PF21546"/>
    </source>
</evidence>
<organism evidence="7 8">
    <name type="scientific">Niabella soli DSM 19437</name>
    <dbReference type="NCBI Taxonomy" id="929713"/>
    <lineage>
        <taxon>Bacteria</taxon>
        <taxon>Pseudomonadati</taxon>
        <taxon>Bacteroidota</taxon>
        <taxon>Chitinophagia</taxon>
        <taxon>Chitinophagales</taxon>
        <taxon>Chitinophagaceae</taxon>
        <taxon>Niabella</taxon>
    </lineage>
</organism>
<dbReference type="InterPro" id="IPR018484">
    <property type="entry name" value="FGGY_N"/>
</dbReference>
<dbReference type="KEGG" id="nso:NIASO_20555"/>
<keyword evidence="8" id="KW-1185">Reference proteome</keyword>
<dbReference type="InterPro" id="IPR049382">
    <property type="entry name" value="FGGY_C_2"/>
</dbReference>
<dbReference type="PANTHER" id="PTHR10196">
    <property type="entry name" value="SUGAR KINASE"/>
    <property type="match status" value="1"/>
</dbReference>
<evidence type="ECO:0000256" key="2">
    <source>
        <dbReference type="ARBA" id="ARBA00022679"/>
    </source>
</evidence>
<dbReference type="STRING" id="929713.NIASO_20555"/>
<dbReference type="GO" id="GO:0005997">
    <property type="term" value="P:xylulose metabolic process"/>
    <property type="evidence" value="ECO:0007669"/>
    <property type="project" value="TreeGrafter"/>
</dbReference>
<feature type="domain" description="Carbohydrate kinase FGGY N-terminal" evidence="4">
    <location>
        <begin position="9"/>
        <end position="225"/>
    </location>
</feature>
<dbReference type="eggNOG" id="COG1070">
    <property type="taxonomic scope" value="Bacteria"/>
</dbReference>
<evidence type="ECO:0000259" key="5">
    <source>
        <dbReference type="Pfam" id="PF02782"/>
    </source>
</evidence>
<name>W0F648_9BACT</name>
<sequence>MSAIPGIAVFDIGKTNKKFFFFDEDYQIVEETSQAFDETVDEDGFPCDDIRRLTEWMKDTLDVKLKDPRFLVKAINFSTYGASFVHLNGSGAVLTPLYNYLKPFPKELAANFYPKYGGAELFATETASPVLGNLNSGLQLYRIKEQQPELFDQIKTSLHLPQYMGYLVHGELFSDITSIGCHTALWNFNNNHYHRWVAAEGIGRKLAPVFSSKDTITATVNGVQLRCGVGLHDSSAAFIPYMQVIKESFILLSTGTWCISMNPFNRHSLTARELAQDCLAYLTYNGSAVKSSRLFSGNEHEQEVKKLAEHFNVAPRYFHSIPYDPQLVDGNPDDAIVEVFQFSGSGTAEKAYHDLMLHLIKKQKRSTQLVLEDAPVKQLYVDGGFARNAIFMNLLAKAFPQLEVYAASVSQATAVGAALAIHSSWNAKDKIDHLVEVKRYRAGA</sequence>
<keyword evidence="2" id="KW-0808">Transferase</keyword>
<dbReference type="PANTHER" id="PTHR10196:SF57">
    <property type="entry name" value="XYLULOSE KINASE"/>
    <property type="match status" value="1"/>
</dbReference>
<evidence type="ECO:0000256" key="1">
    <source>
        <dbReference type="ARBA" id="ARBA00009156"/>
    </source>
</evidence>
<dbReference type="EMBL" id="CP007035">
    <property type="protein sequence ID" value="AHF16934.1"/>
    <property type="molecule type" value="Genomic_DNA"/>
</dbReference>
<dbReference type="Pfam" id="PF00370">
    <property type="entry name" value="FGGY_N"/>
    <property type="match status" value="1"/>
</dbReference>
<dbReference type="HOGENOM" id="CLU_034535_0_0_10"/>
<proteinExistence type="inferred from homology"/>
<dbReference type="Pfam" id="PF02782">
    <property type="entry name" value="FGGY_C"/>
    <property type="match status" value="1"/>
</dbReference>